<dbReference type="InterPro" id="IPR011006">
    <property type="entry name" value="CheY-like_superfamily"/>
</dbReference>
<evidence type="ECO:0000313" key="10">
    <source>
        <dbReference type="EMBL" id="SMB99321.1"/>
    </source>
</evidence>
<dbReference type="SMART" id="SM00448">
    <property type="entry name" value="REC"/>
    <property type="match status" value="1"/>
</dbReference>
<dbReference type="InterPro" id="IPR016032">
    <property type="entry name" value="Sig_transdc_resp-reg_C-effctor"/>
</dbReference>
<dbReference type="GO" id="GO:0006355">
    <property type="term" value="P:regulation of DNA-templated transcription"/>
    <property type="evidence" value="ECO:0007669"/>
    <property type="project" value="InterPro"/>
</dbReference>
<keyword evidence="3" id="KW-0805">Transcription regulation</keyword>
<evidence type="ECO:0000256" key="4">
    <source>
        <dbReference type="ARBA" id="ARBA00023125"/>
    </source>
</evidence>
<evidence type="ECO:0000259" key="9">
    <source>
        <dbReference type="PROSITE" id="PS50110"/>
    </source>
</evidence>
<dbReference type="PROSITE" id="PS00622">
    <property type="entry name" value="HTH_LUXR_1"/>
    <property type="match status" value="1"/>
</dbReference>
<accession>A0A1W1W1R4</accession>
<keyword evidence="5" id="KW-0804">Transcription</keyword>
<dbReference type="Gene3D" id="3.40.50.2300">
    <property type="match status" value="1"/>
</dbReference>
<feature type="modified residue" description="4-aspartylphosphate" evidence="7">
    <location>
        <position position="59"/>
    </location>
</feature>
<dbReference type="OrthoDB" id="9779069at2"/>
<dbReference type="PROSITE" id="PS50043">
    <property type="entry name" value="HTH_LUXR_2"/>
    <property type="match status" value="1"/>
</dbReference>
<dbReference type="InterPro" id="IPR001789">
    <property type="entry name" value="Sig_transdc_resp-reg_receiver"/>
</dbReference>
<dbReference type="Proteomes" id="UP000192569">
    <property type="component" value="Chromosome I"/>
</dbReference>
<evidence type="ECO:0000256" key="6">
    <source>
        <dbReference type="ARBA" id="ARBA00024867"/>
    </source>
</evidence>
<dbReference type="PRINTS" id="PR00038">
    <property type="entry name" value="HTHLUXR"/>
</dbReference>
<dbReference type="Pfam" id="PF00196">
    <property type="entry name" value="GerE"/>
    <property type="match status" value="1"/>
</dbReference>
<protein>
    <recommendedName>
        <fullName evidence="1">Stage 0 sporulation protein A homolog</fullName>
    </recommendedName>
</protein>
<dbReference type="SMART" id="SM00421">
    <property type="entry name" value="HTH_LUXR"/>
    <property type="match status" value="1"/>
</dbReference>
<dbReference type="InterPro" id="IPR039420">
    <property type="entry name" value="WalR-like"/>
</dbReference>
<dbReference type="CDD" id="cd06170">
    <property type="entry name" value="LuxR_C_like"/>
    <property type="match status" value="1"/>
</dbReference>
<keyword evidence="2 7" id="KW-0597">Phosphoprotein</keyword>
<gene>
    <name evidence="10" type="ORF">SAMN00808754_2850</name>
</gene>
<keyword evidence="11" id="KW-1185">Reference proteome</keyword>
<dbReference type="CDD" id="cd17535">
    <property type="entry name" value="REC_NarL-like"/>
    <property type="match status" value="1"/>
</dbReference>
<comment type="function">
    <text evidence="6">May play the central regulatory role in sporulation. It may be an element of the effector pathway responsible for the activation of sporulation genes in response to nutritional stress. Spo0A may act in concert with spo0H (a sigma factor) to control the expression of some genes that are critical to the sporulation process.</text>
</comment>
<evidence type="ECO:0000256" key="2">
    <source>
        <dbReference type="ARBA" id="ARBA00022553"/>
    </source>
</evidence>
<evidence type="ECO:0000256" key="7">
    <source>
        <dbReference type="PROSITE-ProRule" id="PRU00169"/>
    </source>
</evidence>
<name>A0A1W1W1R4_9FIRM</name>
<evidence type="ECO:0000256" key="1">
    <source>
        <dbReference type="ARBA" id="ARBA00018672"/>
    </source>
</evidence>
<dbReference type="AlphaFoldDB" id="A0A1W1W1R4"/>
<keyword evidence="4" id="KW-0238">DNA-binding</keyword>
<evidence type="ECO:0000313" key="11">
    <source>
        <dbReference type="Proteomes" id="UP000192569"/>
    </source>
</evidence>
<dbReference type="PANTHER" id="PTHR43214:SF41">
    <property type="entry name" value="NITRATE_NITRITE RESPONSE REGULATOR PROTEIN NARP"/>
    <property type="match status" value="1"/>
</dbReference>
<reference evidence="10 11" key="1">
    <citation type="submission" date="2017-04" db="EMBL/GenBank/DDBJ databases">
        <authorList>
            <person name="Afonso C.L."/>
            <person name="Miller P.J."/>
            <person name="Scott M.A."/>
            <person name="Spackman E."/>
            <person name="Goraichik I."/>
            <person name="Dimitrov K.M."/>
            <person name="Suarez D.L."/>
            <person name="Swayne D.E."/>
        </authorList>
    </citation>
    <scope>NUCLEOTIDE SEQUENCE [LARGE SCALE GENOMIC DNA]</scope>
    <source>
        <strain evidence="10 11">ToBE</strain>
    </source>
</reference>
<dbReference type="SUPFAM" id="SSF52172">
    <property type="entry name" value="CheY-like"/>
    <property type="match status" value="1"/>
</dbReference>
<dbReference type="PANTHER" id="PTHR43214">
    <property type="entry name" value="TWO-COMPONENT RESPONSE REGULATOR"/>
    <property type="match status" value="1"/>
</dbReference>
<dbReference type="STRING" id="698762.SAMN00808754_2850"/>
<dbReference type="SUPFAM" id="SSF46894">
    <property type="entry name" value="C-terminal effector domain of the bipartite response regulators"/>
    <property type="match status" value="1"/>
</dbReference>
<dbReference type="InterPro" id="IPR058245">
    <property type="entry name" value="NreC/VraR/RcsB-like_REC"/>
</dbReference>
<feature type="domain" description="HTH luxR-type" evidence="8">
    <location>
        <begin position="150"/>
        <end position="215"/>
    </location>
</feature>
<dbReference type="PROSITE" id="PS50110">
    <property type="entry name" value="RESPONSE_REGULATORY"/>
    <property type="match status" value="1"/>
</dbReference>
<dbReference type="GO" id="GO:0000160">
    <property type="term" value="P:phosphorelay signal transduction system"/>
    <property type="evidence" value="ECO:0007669"/>
    <property type="project" value="InterPro"/>
</dbReference>
<organism evidence="10 11">
    <name type="scientific">Thermanaeromonas toyohensis ToBE</name>
    <dbReference type="NCBI Taxonomy" id="698762"/>
    <lineage>
        <taxon>Bacteria</taxon>
        <taxon>Bacillati</taxon>
        <taxon>Bacillota</taxon>
        <taxon>Clostridia</taxon>
        <taxon>Neomoorellales</taxon>
        <taxon>Neomoorellaceae</taxon>
        <taxon>Thermanaeromonas</taxon>
    </lineage>
</organism>
<proteinExistence type="predicted"/>
<sequence length="217" mass="23448">MNCSRKIRIVVAEDHGVVRAGLKHLINAEPDMVVVGEAADGDQALKLARDLKPDILLLDISMPYCNGFTVIQRVTAEIPSVKVLVLTMHEEQEYLEKALAAGAAGYVVKRAADNDLIHALRAVKEGGVFIHPAVAGVLVQALKEGNKLKGTTGDSNLTPRELEVLRLVALGHTNQEIAESLALSVKTVETHKANIAKKLNLNTRAELVRYALSRGII</sequence>
<dbReference type="RefSeq" id="WP_084666538.1">
    <property type="nucleotide sequence ID" value="NZ_LT838272.1"/>
</dbReference>
<dbReference type="EMBL" id="LT838272">
    <property type="protein sequence ID" value="SMB99321.1"/>
    <property type="molecule type" value="Genomic_DNA"/>
</dbReference>
<dbReference type="Pfam" id="PF00072">
    <property type="entry name" value="Response_reg"/>
    <property type="match status" value="1"/>
</dbReference>
<feature type="domain" description="Response regulatory" evidence="9">
    <location>
        <begin position="8"/>
        <end position="124"/>
    </location>
</feature>
<dbReference type="InterPro" id="IPR000792">
    <property type="entry name" value="Tscrpt_reg_LuxR_C"/>
</dbReference>
<dbReference type="GO" id="GO:0003677">
    <property type="term" value="F:DNA binding"/>
    <property type="evidence" value="ECO:0007669"/>
    <property type="project" value="UniProtKB-KW"/>
</dbReference>
<evidence type="ECO:0000256" key="3">
    <source>
        <dbReference type="ARBA" id="ARBA00023015"/>
    </source>
</evidence>
<evidence type="ECO:0000256" key="5">
    <source>
        <dbReference type="ARBA" id="ARBA00023163"/>
    </source>
</evidence>
<evidence type="ECO:0000259" key="8">
    <source>
        <dbReference type="PROSITE" id="PS50043"/>
    </source>
</evidence>